<keyword evidence="4 7" id="KW-1133">Transmembrane helix</keyword>
<dbReference type="PANTHER" id="PTHR12546">
    <property type="entry name" value="FER-1-LIKE"/>
    <property type="match status" value="1"/>
</dbReference>
<evidence type="ECO:0000259" key="8">
    <source>
        <dbReference type="PROSITE" id="PS50004"/>
    </source>
</evidence>
<dbReference type="Proteomes" id="UP001178507">
    <property type="component" value="Unassembled WGS sequence"/>
</dbReference>
<evidence type="ECO:0000256" key="7">
    <source>
        <dbReference type="SAM" id="Phobius"/>
    </source>
</evidence>
<feature type="compositionally biased region" description="Basic and acidic residues" evidence="6">
    <location>
        <begin position="744"/>
        <end position="776"/>
    </location>
</feature>
<dbReference type="Pfam" id="PF00168">
    <property type="entry name" value="C2"/>
    <property type="match status" value="2"/>
</dbReference>
<dbReference type="SUPFAM" id="SSF49562">
    <property type="entry name" value="C2 domain (Calcium/lipid-binding domain, CaLB)"/>
    <property type="match status" value="4"/>
</dbReference>
<dbReference type="GO" id="GO:0007009">
    <property type="term" value="P:plasma membrane organization"/>
    <property type="evidence" value="ECO:0007669"/>
    <property type="project" value="TreeGrafter"/>
</dbReference>
<feature type="region of interest" description="Disordered" evidence="6">
    <location>
        <begin position="743"/>
        <end position="799"/>
    </location>
</feature>
<keyword evidence="5 7" id="KW-0472">Membrane</keyword>
<evidence type="ECO:0000256" key="2">
    <source>
        <dbReference type="ARBA" id="ARBA00022692"/>
    </source>
</evidence>
<feature type="domain" description="C2" evidence="8">
    <location>
        <begin position="51"/>
        <end position="167"/>
    </location>
</feature>
<keyword evidence="10" id="KW-1185">Reference proteome</keyword>
<dbReference type="CDD" id="cd00030">
    <property type="entry name" value="C2"/>
    <property type="match status" value="1"/>
</dbReference>
<dbReference type="InterPro" id="IPR000008">
    <property type="entry name" value="C2_dom"/>
</dbReference>
<dbReference type="GO" id="GO:0016020">
    <property type="term" value="C:membrane"/>
    <property type="evidence" value="ECO:0007669"/>
    <property type="project" value="UniProtKB-SubCell"/>
</dbReference>
<evidence type="ECO:0000256" key="4">
    <source>
        <dbReference type="ARBA" id="ARBA00022989"/>
    </source>
</evidence>
<dbReference type="PANTHER" id="PTHR12546:SF33">
    <property type="entry name" value="SPERM VESICLE FUSION PROTEIN FER-1"/>
    <property type="match status" value="1"/>
</dbReference>
<feature type="transmembrane region" description="Helical" evidence="7">
    <location>
        <begin position="1326"/>
        <end position="1343"/>
    </location>
</feature>
<evidence type="ECO:0000256" key="1">
    <source>
        <dbReference type="ARBA" id="ARBA00004167"/>
    </source>
</evidence>
<comment type="caution">
    <text evidence="9">The sequence shown here is derived from an EMBL/GenBank/DDBJ whole genome shotgun (WGS) entry which is preliminary data.</text>
</comment>
<name>A0AA36HTZ7_9DINO</name>
<proteinExistence type="predicted"/>
<gene>
    <name evidence="9" type="ORF">EVOR1521_LOCUS4413</name>
</gene>
<feature type="compositionally biased region" description="Acidic residues" evidence="6">
    <location>
        <begin position="904"/>
        <end position="914"/>
    </location>
</feature>
<keyword evidence="3" id="KW-0677">Repeat</keyword>
<dbReference type="Gene3D" id="2.60.40.150">
    <property type="entry name" value="C2 domain"/>
    <property type="match status" value="1"/>
</dbReference>
<sequence>MAPLLASPAINGMLSVTVYVLKPGEMAPSLSLQTSESLEPEAQAKKDEEDGLESAVLTTSVDAPQGRAHYVRLNLIRVEDLQDQGGAPSPYVTVEFAGCLVKTSIGRNVKQYTFNECLQIPVVTPVYEDTIILKLWTCNWFSPDELMAQGLFSFSELNSHPLPPRWFNLYGWDSAEADLQASGDKEPNAHIFKGRLLLSGSVEPLDPEEELQPAKSVPARLENEPAMVQISILADVYMVTGAEGRQCQVEIGFGSKSSTTKWVSYDTEQLQDPSEGRDEFEDSNLQGDALGMQTFSFSERAGRVETLVQMTPEDRQSQPCLTITLFTSGYLQGPQRVASTKCSISEFPECDPYEPVKPRSIPLQAVKDGFSPSILLAVKTTRKNADDARCVRKPVKPMVYLLRAYCFGARRLQHSALRHDAEAGDIGLTVSCGGTSKRTEAVPGPRPQWMQPVELKILLCSDSTREAPATEPVTVSLWQGGQVTNTDLGKAVCVYSHMRRKDEGGRWEPYHLTPQWIKLFGDQGGGQHVGSVLIAFELMLFKHRHEPPLAPRGMWPEPPETFSRMSFCRLRRATLHFSLLGLRDMLPIPRLQSLGAAGGTVHISNPVVSVEVSSFLESGTGADPKRRSLEFRLGEGHHMDHNKKMKPWISNAKSLGTEAMNFDFLQAGKLHCFLPEKGLLEPYLVIRVTQPPSSMGASVGYGAYSVGEVLVTLEDKLPCCWLEGVTLSKSYEAQQAHIAQLARKSQDRAVDKEKFQQSSDEELRREMERRRKEEPRPPIVDADEPFIDPAGLPQPLREGLRRPAPTMPCRSLNMQQPASFSPRPGAMVKSVQARKAVQGKLEDCSDELFQSDFWFKSLRLSRNQDVLPRHDTRDWNYRPGESFGFVKCEFKLVDGWDGTGKDSDDGDMDDDDDVSTTGEMSGAALAVGGTVSEVDEGDQASEDWRLKSSFGLDPTLNSFAFSNDAMFERYRDPEHIPPRIRARLYFVKAVCIDAGSGLPNPYLDIQVGEHSISMRNMCQMQTNTPDFHRIEARDIQFPHDSRLEVTVKSLEDLALSDRVIGGTVIDLEDRWHSRHWQEVNRLQLVPIENRPLYSSEYPGTNRGSIEMWVEMIDSADASSVKPSTLARPPQTELEVRLVIWAASGVKLMNEESTNVQIKTQLDCKEYEGQYSAYQETDVHFNSQDGKAVFNWRMVYPRIKMPTTSCTLSVSLHHHEMMGSTFLGSFDLELKKYLERVARDLDAVTIGPSDIKCWGHEEEEEEVAVGSVTMTLYVLTQAEAQSTRAGIAREEPNENPQLLTPTEGRDWGTYLSSFGLAWPDFGLWKKMIPLMIALVIFLIAVIVLRQIGIL</sequence>
<comment type="subcellular location">
    <subcellularLocation>
        <location evidence="1">Membrane</location>
        <topology evidence="1">Single-pass membrane protein</topology>
    </subcellularLocation>
</comment>
<dbReference type="PROSITE" id="PS50004">
    <property type="entry name" value="C2"/>
    <property type="match status" value="1"/>
</dbReference>
<organism evidence="9 10">
    <name type="scientific">Effrenium voratum</name>
    <dbReference type="NCBI Taxonomy" id="2562239"/>
    <lineage>
        <taxon>Eukaryota</taxon>
        <taxon>Sar</taxon>
        <taxon>Alveolata</taxon>
        <taxon>Dinophyceae</taxon>
        <taxon>Suessiales</taxon>
        <taxon>Symbiodiniaceae</taxon>
        <taxon>Effrenium</taxon>
    </lineage>
</organism>
<feature type="region of interest" description="Disordered" evidence="6">
    <location>
        <begin position="899"/>
        <end position="918"/>
    </location>
</feature>
<reference evidence="9" key="1">
    <citation type="submission" date="2023-08" db="EMBL/GenBank/DDBJ databases">
        <authorList>
            <person name="Chen Y."/>
            <person name="Shah S."/>
            <person name="Dougan E. K."/>
            <person name="Thang M."/>
            <person name="Chan C."/>
        </authorList>
    </citation>
    <scope>NUCLEOTIDE SEQUENCE</scope>
</reference>
<dbReference type="EMBL" id="CAUJNA010000295">
    <property type="protein sequence ID" value="CAJ1375036.1"/>
    <property type="molecule type" value="Genomic_DNA"/>
</dbReference>
<accession>A0AA36HTZ7</accession>
<dbReference type="SMART" id="SM00239">
    <property type="entry name" value="C2"/>
    <property type="match status" value="1"/>
</dbReference>
<evidence type="ECO:0000313" key="9">
    <source>
        <dbReference type="EMBL" id="CAJ1375036.1"/>
    </source>
</evidence>
<dbReference type="InterPro" id="IPR037721">
    <property type="entry name" value="Ferlin"/>
</dbReference>
<evidence type="ECO:0000256" key="5">
    <source>
        <dbReference type="ARBA" id="ARBA00023136"/>
    </source>
</evidence>
<protein>
    <recommendedName>
        <fullName evidence="8">C2 domain-containing protein</fullName>
    </recommendedName>
</protein>
<keyword evidence="2 7" id="KW-0812">Transmembrane</keyword>
<evidence type="ECO:0000256" key="6">
    <source>
        <dbReference type="SAM" id="MobiDB-lite"/>
    </source>
</evidence>
<dbReference type="InterPro" id="IPR035892">
    <property type="entry name" value="C2_domain_sf"/>
</dbReference>
<evidence type="ECO:0000256" key="3">
    <source>
        <dbReference type="ARBA" id="ARBA00022737"/>
    </source>
</evidence>
<evidence type="ECO:0000313" key="10">
    <source>
        <dbReference type="Proteomes" id="UP001178507"/>
    </source>
</evidence>